<dbReference type="Gene3D" id="3.60.40.10">
    <property type="entry name" value="PPM-type phosphatase domain"/>
    <property type="match status" value="1"/>
</dbReference>
<dbReference type="PANTHER" id="PTHR47992">
    <property type="entry name" value="PROTEIN PHOSPHATASE"/>
    <property type="match status" value="1"/>
</dbReference>
<dbReference type="InterPro" id="IPR036457">
    <property type="entry name" value="PPM-type-like_dom_sf"/>
</dbReference>
<dbReference type="InterPro" id="IPR001932">
    <property type="entry name" value="PPM-type_phosphatase-like_dom"/>
</dbReference>
<dbReference type="InterPro" id="IPR038225">
    <property type="entry name" value="TagF_sf"/>
</dbReference>
<organism evidence="2 3">
    <name type="scientific">Methylomonas denitrificans</name>
    <dbReference type="NCBI Taxonomy" id="1538553"/>
    <lineage>
        <taxon>Bacteria</taxon>
        <taxon>Pseudomonadati</taxon>
        <taxon>Pseudomonadota</taxon>
        <taxon>Gammaproteobacteria</taxon>
        <taxon>Methylococcales</taxon>
        <taxon>Methylococcaceae</taxon>
        <taxon>Methylomonas</taxon>
    </lineage>
</organism>
<evidence type="ECO:0000313" key="2">
    <source>
        <dbReference type="EMBL" id="AMK77283.1"/>
    </source>
</evidence>
<protein>
    <recommendedName>
        <fullName evidence="1">PPM-type phosphatase domain-containing protein</fullName>
    </recommendedName>
</protein>
<dbReference type="Gene3D" id="3.40.1730.10">
    <property type="entry name" value="pa0076 domain"/>
    <property type="match status" value="1"/>
</dbReference>
<dbReference type="Pfam" id="PF13672">
    <property type="entry name" value="PP2C_2"/>
    <property type="match status" value="1"/>
</dbReference>
<accession>A0A126T5C1</accession>
<dbReference type="PROSITE" id="PS51746">
    <property type="entry name" value="PPM_2"/>
    <property type="match status" value="1"/>
</dbReference>
<dbReference type="SMART" id="SM00331">
    <property type="entry name" value="PP2C_SIG"/>
    <property type="match status" value="1"/>
</dbReference>
<dbReference type="InterPro" id="IPR017748">
    <property type="entry name" value="TagF"/>
</dbReference>
<dbReference type="GO" id="GO:0004722">
    <property type="term" value="F:protein serine/threonine phosphatase activity"/>
    <property type="evidence" value="ECO:0007669"/>
    <property type="project" value="InterPro"/>
</dbReference>
<sequence>MSSVDGLSVGFFGKVPGLGDFVSRRLPRHFIEPWDQWLQASMRSSQETLGDTWLSLFLVSPLWRFALSPGVCGTSAWAGVMMPSVDRVGRYYPLTLAQAVNAESLLPLFSPESEWFAQLEDAALSVLNESCDLDLFDKGLMAIGSADSLASQRFQADSAGGVGAVNGKLAFRFDLEGLDQTDALFPRLSQSLIERFMPGYSIWASEGGEANRPSLLVCEGLPPIDTYASFLQGLPQAGRSWHVQSYRQNQSVKKVERVPSASSTDAVASQVLTPPNSTMWASYGVTVVGNKRKHNEDALLDCPSLGLWVVADGMGGHQSGDVASRLVVDSLSTLEFAENLDNQVEAVSRKLHKINEDLCRFASGIQQGSIVGTTVVALLAKGAECAAIWAGDSRLYQLRQGEFTQITRDHTLIDELMDSGVMSREVAAKQVGANVITRAVGGQLTLALDVVRFQAASGDRYLLCSDGLDKELSEAEIAELMATGSCQSAAEALINQALSRSGRDNITVLIVEFSD</sequence>
<name>A0A126T5C1_9GAMM</name>
<dbReference type="CDD" id="cd00143">
    <property type="entry name" value="PP2Cc"/>
    <property type="match status" value="1"/>
</dbReference>
<keyword evidence="3" id="KW-1185">Reference proteome</keyword>
<dbReference type="STRING" id="1538553.JT25_012480"/>
<dbReference type="NCBIfam" id="TIGR03373">
    <property type="entry name" value="VI_minor_4"/>
    <property type="match status" value="1"/>
</dbReference>
<evidence type="ECO:0000313" key="3">
    <source>
        <dbReference type="Proteomes" id="UP000030512"/>
    </source>
</evidence>
<feature type="domain" description="PPM-type phosphatase" evidence="1">
    <location>
        <begin position="282"/>
        <end position="513"/>
    </location>
</feature>
<dbReference type="EMBL" id="CP014476">
    <property type="protein sequence ID" value="AMK77283.1"/>
    <property type="molecule type" value="Genomic_DNA"/>
</dbReference>
<dbReference type="Proteomes" id="UP000030512">
    <property type="component" value="Chromosome"/>
</dbReference>
<dbReference type="InterPro" id="IPR015655">
    <property type="entry name" value="PP2C"/>
</dbReference>
<dbReference type="Pfam" id="PF09867">
    <property type="entry name" value="TagF_N"/>
    <property type="match status" value="1"/>
</dbReference>
<gene>
    <name evidence="2" type="ORF">JT25_012480</name>
</gene>
<dbReference type="KEGG" id="mdn:JT25_012480"/>
<dbReference type="AlphaFoldDB" id="A0A126T5C1"/>
<reference evidence="2 3" key="1">
    <citation type="journal article" date="2015" name="Environ. Microbiol.">
        <title>Methane oxidation coupled to nitrate reduction under hypoxia by the Gammaproteobacterium Methylomonas denitrificans, sp. nov. type strain FJG1.</title>
        <authorList>
            <person name="Kits K.D."/>
            <person name="Klotz M.G."/>
            <person name="Stein L.Y."/>
        </authorList>
    </citation>
    <scope>NUCLEOTIDE SEQUENCE [LARGE SCALE GENOMIC DNA]</scope>
    <source>
        <strain evidence="2 3">FJG1</strain>
    </source>
</reference>
<dbReference type="RefSeq" id="WP_036280213.1">
    <property type="nucleotide sequence ID" value="NZ_CP014476.1"/>
</dbReference>
<dbReference type="SMART" id="SM00332">
    <property type="entry name" value="PP2Cc"/>
    <property type="match status" value="1"/>
</dbReference>
<dbReference type="SUPFAM" id="SSF81606">
    <property type="entry name" value="PP2C-like"/>
    <property type="match status" value="1"/>
</dbReference>
<dbReference type="OrthoDB" id="9801841at2"/>
<evidence type="ECO:0000259" key="1">
    <source>
        <dbReference type="PROSITE" id="PS51746"/>
    </source>
</evidence>
<proteinExistence type="predicted"/>